<feature type="domain" description="Helicase HerA central" evidence="7">
    <location>
        <begin position="144"/>
        <end position="391"/>
    </location>
</feature>
<feature type="domain" description="Helicase HerA-like C-terminal" evidence="8">
    <location>
        <begin position="434"/>
        <end position="510"/>
    </location>
</feature>
<protein>
    <submittedName>
        <fullName evidence="9">ATPase</fullName>
    </submittedName>
</protein>
<keyword evidence="1" id="KW-0547">Nucleotide-binding</keyword>
<keyword evidence="3" id="KW-0347">Helicase</keyword>
<evidence type="ECO:0000259" key="8">
    <source>
        <dbReference type="Pfam" id="PF05872"/>
    </source>
</evidence>
<organism evidence="9">
    <name type="scientific">uncultured Desulfobacteraceae bacterium</name>
    <dbReference type="NCBI Taxonomy" id="218296"/>
    <lineage>
        <taxon>Bacteria</taxon>
        <taxon>Pseudomonadati</taxon>
        <taxon>Thermodesulfobacteriota</taxon>
        <taxon>Desulfobacteria</taxon>
        <taxon>Desulfobacterales</taxon>
        <taxon>Desulfobacteraceae</taxon>
        <taxon>environmental samples</taxon>
    </lineage>
</organism>
<dbReference type="EMBL" id="CAACVI010000045">
    <property type="protein sequence ID" value="VEN74868.1"/>
    <property type="molecule type" value="Genomic_DNA"/>
</dbReference>
<accession>A0A484HKX5</accession>
<sequence length="562" mass="62450">MPSETNTVIGHLVDVQGNLLTATLVEDEQGRVPTITIGDEDITVGQIGSYVVIRQGLVQIIAMVSRMTEQEALAVPTIETPGEPDARLPYAKRIARLTPIGSISTDGYFERGVGQYPTTGAEVHAIGSAEITKMFERFHAEGFTVGALTTHPSIKISLYATNLFGRHFAILGQTGSGKSWTVASVVQKTVAEMPRAHIIILDLHGEYCWKSKDGKHHYAFDDTIVRHVDARELEIPYWLMTYAELCDLLIDQTDFSAHNQTTVFRDALSEQRLIEGKRIGLERTTLDTPVYFDIGEIRKALEAKNGLVQGATKMIKGTLTGAFDNFLMRLDSKLNDVRYDFLLNPKKRNNSASLSTLLRDFVGLGESKVAVTVIDLSSVPFDVRPTVAAQIGRLAFEFNYWNPEYRDFPIMLICEEAHSYIPRESKSQFAGSRKSMERIAKEGRKYGVGLAVVSQRPHEVSETVLSQCGTFICLRVTNPDDQAYIRKLVPESEGDLVSVLAGLGRGEALVLGEAIPLPTRLKFAEPSPAPNSNDIDFYNKWKGGPEDLDVDEIVKRWRSQER</sequence>
<keyword evidence="5" id="KW-0238">DNA-binding</keyword>
<dbReference type="GO" id="GO:0003677">
    <property type="term" value="F:DNA binding"/>
    <property type="evidence" value="ECO:0007669"/>
    <property type="project" value="UniProtKB-KW"/>
</dbReference>
<proteinExistence type="predicted"/>
<evidence type="ECO:0000313" key="9">
    <source>
        <dbReference type="EMBL" id="VEN74868.1"/>
    </source>
</evidence>
<dbReference type="PANTHER" id="PTHR42957">
    <property type="entry name" value="HELICASE MJ1565-RELATED"/>
    <property type="match status" value="1"/>
</dbReference>
<dbReference type="GO" id="GO:0005524">
    <property type="term" value="F:ATP binding"/>
    <property type="evidence" value="ECO:0007669"/>
    <property type="project" value="UniProtKB-KW"/>
</dbReference>
<evidence type="ECO:0000256" key="1">
    <source>
        <dbReference type="ARBA" id="ARBA00022741"/>
    </source>
</evidence>
<evidence type="ECO:0000259" key="7">
    <source>
        <dbReference type="Pfam" id="PF01935"/>
    </source>
</evidence>
<dbReference type="InterPro" id="IPR008571">
    <property type="entry name" value="HerA-like"/>
</dbReference>
<dbReference type="GO" id="GO:0016787">
    <property type="term" value="F:hydrolase activity"/>
    <property type="evidence" value="ECO:0007669"/>
    <property type="project" value="UniProtKB-KW"/>
</dbReference>
<evidence type="ECO:0000256" key="2">
    <source>
        <dbReference type="ARBA" id="ARBA00022801"/>
    </source>
</evidence>
<dbReference type="Gene3D" id="3.40.50.300">
    <property type="entry name" value="P-loop containing nucleotide triphosphate hydrolases"/>
    <property type="match status" value="2"/>
</dbReference>
<keyword evidence="2" id="KW-0378">Hydrolase</keyword>
<evidence type="ECO:0000256" key="3">
    <source>
        <dbReference type="ARBA" id="ARBA00022806"/>
    </source>
</evidence>
<keyword evidence="4" id="KW-0067">ATP-binding</keyword>
<dbReference type="InterPro" id="IPR027417">
    <property type="entry name" value="P-loop_NTPase"/>
</dbReference>
<dbReference type="SUPFAM" id="SSF52540">
    <property type="entry name" value="P-loop containing nucleoside triphosphate hydrolases"/>
    <property type="match status" value="1"/>
</dbReference>
<keyword evidence="6" id="KW-0413">Isomerase</keyword>
<dbReference type="InterPro" id="IPR033186">
    <property type="entry name" value="HerA_C"/>
</dbReference>
<dbReference type="PANTHER" id="PTHR42957:SF1">
    <property type="entry name" value="HELICASE MJ1565-RELATED"/>
    <property type="match status" value="1"/>
</dbReference>
<dbReference type="InterPro" id="IPR002789">
    <property type="entry name" value="HerA_central"/>
</dbReference>
<name>A0A484HKX5_9BACT</name>
<gene>
    <name evidence="9" type="ORF">EPICR_50147</name>
</gene>
<reference evidence="9" key="1">
    <citation type="submission" date="2019-01" db="EMBL/GenBank/DDBJ databases">
        <authorList>
            <consortium name="Genoscope - CEA"/>
            <person name="William W."/>
        </authorList>
    </citation>
    <scope>NUCLEOTIDE SEQUENCE</scope>
    <source>
        <strain evidence="9">CR-1</strain>
    </source>
</reference>
<evidence type="ECO:0000256" key="5">
    <source>
        <dbReference type="ARBA" id="ARBA00023125"/>
    </source>
</evidence>
<evidence type="ECO:0000256" key="6">
    <source>
        <dbReference type="ARBA" id="ARBA00023235"/>
    </source>
</evidence>
<dbReference type="Pfam" id="PF01935">
    <property type="entry name" value="DUF87"/>
    <property type="match status" value="1"/>
</dbReference>
<dbReference type="GO" id="GO:0004386">
    <property type="term" value="F:helicase activity"/>
    <property type="evidence" value="ECO:0007669"/>
    <property type="project" value="UniProtKB-KW"/>
</dbReference>
<dbReference type="AlphaFoldDB" id="A0A484HKX5"/>
<evidence type="ECO:0000256" key="4">
    <source>
        <dbReference type="ARBA" id="ARBA00022840"/>
    </source>
</evidence>
<dbReference type="Pfam" id="PF05872">
    <property type="entry name" value="HerA_C"/>
    <property type="match status" value="1"/>
</dbReference>